<accession>A0A3N6MNI2</accession>
<proteinExistence type="predicted"/>
<dbReference type="EMBL" id="REGA01000004">
    <property type="protein sequence ID" value="RQG96036.1"/>
    <property type="molecule type" value="Genomic_DNA"/>
</dbReference>
<evidence type="ECO:0000313" key="2">
    <source>
        <dbReference type="Proteomes" id="UP000282323"/>
    </source>
</evidence>
<dbReference type="Proteomes" id="UP000282323">
    <property type="component" value="Unassembled WGS sequence"/>
</dbReference>
<keyword evidence="2" id="KW-1185">Reference proteome</keyword>
<gene>
    <name evidence="1" type="ORF">EA473_07640</name>
</gene>
<dbReference type="Gene3D" id="3.90.25.10">
    <property type="entry name" value="UDP-galactose 4-epimerase, domain 1"/>
    <property type="match status" value="1"/>
</dbReference>
<comment type="caution">
    <text evidence="1">The sequence shown here is derived from an EMBL/GenBank/DDBJ whole genome shotgun (WGS) entry which is preliminary data.</text>
</comment>
<name>A0A3N6MNI2_NATCH</name>
<reference evidence="1 2" key="1">
    <citation type="submission" date="2018-10" db="EMBL/GenBank/DDBJ databases">
        <title>Natrarchaeobius chitinivorans gen. nov., sp. nov., and Natrarchaeobius haloalkaliphilus sp. nov., alkaliphilic, chitin-utilizing haloarchaea from hypersaline alkaline lakes.</title>
        <authorList>
            <person name="Sorokin D.Y."/>
            <person name="Elcheninov A.G."/>
            <person name="Kostrikina N.A."/>
            <person name="Bale N.J."/>
            <person name="Sinninghe Damste J.S."/>
            <person name="Khijniak T.V."/>
            <person name="Kublanov I.V."/>
            <person name="Toshchakov S.V."/>
        </authorList>
    </citation>
    <scope>NUCLEOTIDE SEQUENCE [LARGE SCALE GENOMIC DNA]</scope>
    <source>
        <strain evidence="1 2">AArcht4T</strain>
    </source>
</reference>
<evidence type="ECO:0000313" key="1">
    <source>
        <dbReference type="EMBL" id="RQG96036.1"/>
    </source>
</evidence>
<dbReference type="AlphaFoldDB" id="A0A3N6MNI2"/>
<organism evidence="1 2">
    <name type="scientific">Natrarchaeobius chitinivorans</name>
    <dbReference type="NCBI Taxonomy" id="1679083"/>
    <lineage>
        <taxon>Archaea</taxon>
        <taxon>Methanobacteriati</taxon>
        <taxon>Methanobacteriota</taxon>
        <taxon>Stenosarchaea group</taxon>
        <taxon>Halobacteria</taxon>
        <taxon>Halobacteriales</taxon>
        <taxon>Natrialbaceae</taxon>
        <taxon>Natrarchaeobius</taxon>
    </lineage>
</organism>
<dbReference type="RefSeq" id="WP_124195034.1">
    <property type="nucleotide sequence ID" value="NZ_REGA01000004.1"/>
</dbReference>
<protein>
    <submittedName>
        <fullName evidence="1">Uncharacterized protein</fullName>
    </submittedName>
</protein>
<sequence length="83" mass="9041">MREGPLATYPRGTRPTTSVTRLADIVRAVLDLNQTHEHTDGNRSWTGDVPKMRLAIQKLSAGNPTTKATLQFADRIAALGLEA</sequence>